<evidence type="ECO:0000256" key="9">
    <source>
        <dbReference type="ARBA" id="ARBA00023014"/>
    </source>
</evidence>
<evidence type="ECO:0000256" key="12">
    <source>
        <dbReference type="ARBA" id="ARBA00052380"/>
    </source>
</evidence>
<dbReference type="PROSITE" id="PS51449">
    <property type="entry name" value="MTTASE_N"/>
    <property type="match status" value="1"/>
</dbReference>
<dbReference type="PANTHER" id="PTHR43020:SF2">
    <property type="entry name" value="MITOCHONDRIAL TRNA METHYLTHIOTRANSFERASE CDK5RAP1"/>
    <property type="match status" value="1"/>
</dbReference>
<evidence type="ECO:0000313" key="18">
    <source>
        <dbReference type="EMBL" id="BBI01337.1"/>
    </source>
</evidence>
<dbReference type="SFLD" id="SFLDG01082">
    <property type="entry name" value="B12-binding_domain_containing"/>
    <property type="match status" value="1"/>
</dbReference>
<evidence type="ECO:0000259" key="15">
    <source>
        <dbReference type="PROSITE" id="PS50926"/>
    </source>
</evidence>
<evidence type="ECO:0000313" key="19">
    <source>
        <dbReference type="Proteomes" id="UP000317544"/>
    </source>
</evidence>
<dbReference type="Pfam" id="PF04055">
    <property type="entry name" value="Radical_SAM"/>
    <property type="match status" value="1"/>
</dbReference>
<dbReference type="GO" id="GO:0005829">
    <property type="term" value="C:cytosol"/>
    <property type="evidence" value="ECO:0007669"/>
    <property type="project" value="TreeGrafter"/>
</dbReference>
<dbReference type="InterPro" id="IPR006463">
    <property type="entry name" value="MiaB_methiolase"/>
</dbReference>
<comment type="catalytic activity">
    <reaction evidence="11">
        <text>N(6)-dimethylallyladenosine(37) in tRNA + (sulfur carrier)-SH + AH2 + S-adenosyl-L-methionine = 2-thio-N(6)-dimethylallyladenosine(37) in tRNA + (sulfur carrier)-H + 5'-deoxyadenosine + L-methionine + A + H(+)</text>
        <dbReference type="Rhea" id="RHEA:36339"/>
        <dbReference type="Rhea" id="RHEA-COMP:10375"/>
        <dbReference type="Rhea" id="RHEA-COMP:10377"/>
        <dbReference type="Rhea" id="RHEA-COMP:14737"/>
        <dbReference type="Rhea" id="RHEA-COMP:14739"/>
        <dbReference type="ChEBI" id="CHEBI:13193"/>
        <dbReference type="ChEBI" id="CHEBI:15378"/>
        <dbReference type="ChEBI" id="CHEBI:17319"/>
        <dbReference type="ChEBI" id="CHEBI:17499"/>
        <dbReference type="ChEBI" id="CHEBI:29917"/>
        <dbReference type="ChEBI" id="CHEBI:57844"/>
        <dbReference type="ChEBI" id="CHEBI:59789"/>
        <dbReference type="ChEBI" id="CHEBI:64428"/>
        <dbReference type="ChEBI" id="CHEBI:74415"/>
        <dbReference type="ChEBI" id="CHEBI:74416"/>
    </reaction>
    <physiologicalReaction direction="left-to-right" evidence="11">
        <dbReference type="Rhea" id="RHEA:36340"/>
    </physiologicalReaction>
</comment>
<dbReference type="SUPFAM" id="SSF102114">
    <property type="entry name" value="Radical SAM enzymes"/>
    <property type="match status" value="1"/>
</dbReference>
<dbReference type="FunFam" id="3.40.50.12160:FF:000001">
    <property type="entry name" value="tRNA-2-methylthio-N(6)-dimethylallyladenosine synthase"/>
    <property type="match status" value="1"/>
</dbReference>
<dbReference type="RefSeq" id="WP_158345045.1">
    <property type="nucleotide sequence ID" value="NZ_AP019379.1"/>
</dbReference>
<dbReference type="NCBIfam" id="TIGR00089">
    <property type="entry name" value="MiaB/RimO family radical SAM methylthiotransferase"/>
    <property type="match status" value="1"/>
</dbReference>
<evidence type="ECO:0000256" key="2">
    <source>
        <dbReference type="ARBA" id="ARBA00022485"/>
    </source>
</evidence>
<keyword evidence="2 14" id="KW-0004">4Fe-4S</keyword>
<keyword evidence="6 14" id="KW-0819">tRNA processing</keyword>
<comment type="catalytic activity">
    <reaction evidence="12">
        <text>2-thio-N(6)-dimethylallyladenosine(37) in tRNA + S-adenosyl-L-methionine = 2-methylsulfanyl-N(6)-dimethylallyladenosine(37) in tRNA + S-adenosyl-L-homocysteine + H(+)</text>
        <dbReference type="Rhea" id="RHEA:37063"/>
        <dbReference type="Rhea" id="RHEA-COMP:10376"/>
        <dbReference type="Rhea" id="RHEA-COMP:10377"/>
        <dbReference type="ChEBI" id="CHEBI:15378"/>
        <dbReference type="ChEBI" id="CHEBI:57856"/>
        <dbReference type="ChEBI" id="CHEBI:59789"/>
        <dbReference type="ChEBI" id="CHEBI:74416"/>
        <dbReference type="ChEBI" id="CHEBI:74417"/>
    </reaction>
    <physiologicalReaction direction="left-to-right" evidence="12">
        <dbReference type="Rhea" id="RHEA:37064"/>
    </physiologicalReaction>
</comment>
<comment type="function">
    <text evidence="1 14">Catalyzes the methylthiolation of N6-(dimethylallyl)adenosine (i(6)A), leading to the formation of 2-methylthio-N6-(dimethylallyl)adenosine (ms(2)i(6)A) at position 37 in tRNAs that read codons beginning with uridine.</text>
</comment>
<feature type="binding site" evidence="14">
    <location>
        <position position="82"/>
    </location>
    <ligand>
        <name>[4Fe-4S] cluster</name>
        <dbReference type="ChEBI" id="CHEBI:49883"/>
        <label>1</label>
    </ligand>
</feature>
<keyword evidence="9 14" id="KW-0411">Iron-sulfur</keyword>
<dbReference type="AlphaFoldDB" id="A0A455TAF0"/>
<proteinExistence type="inferred from homology"/>
<dbReference type="InterPro" id="IPR007197">
    <property type="entry name" value="rSAM"/>
</dbReference>
<reference evidence="18 19" key="1">
    <citation type="journal article" date="2019" name="Proc. Natl. Acad. Sci. U.S.A.">
        <title>Exaggeration and cooption of innate immunity for social defense.</title>
        <authorList>
            <person name="Kutsukake M."/>
            <person name="Moriyama M."/>
            <person name="Shigenobu S."/>
            <person name="Meng X.-Y."/>
            <person name="Nikoh N."/>
            <person name="Noda C."/>
            <person name="Kobayashi S."/>
            <person name="Fukatsu T."/>
        </authorList>
    </citation>
    <scope>NUCLEOTIDE SEQUENCE [LARGE SCALE GENOMIC DNA]</scope>
    <source>
        <strain evidence="18 19">Nmo</strain>
    </source>
</reference>
<feature type="binding site" evidence="14">
    <location>
        <position position="156"/>
    </location>
    <ligand>
        <name>[4Fe-4S] cluster</name>
        <dbReference type="ChEBI" id="CHEBI:49883"/>
        <label>2</label>
        <note>4Fe-4S-S-AdoMet</note>
    </ligand>
</feature>
<feature type="binding site" evidence="14">
    <location>
        <position position="163"/>
    </location>
    <ligand>
        <name>[4Fe-4S] cluster</name>
        <dbReference type="ChEBI" id="CHEBI:49883"/>
        <label>2</label>
        <note>4Fe-4S-S-AdoMet</note>
    </ligand>
</feature>
<feature type="domain" description="Radical SAM core" evidence="17">
    <location>
        <begin position="142"/>
        <end position="375"/>
    </location>
</feature>
<name>A0A455TAF0_9GAMM</name>
<dbReference type="PANTHER" id="PTHR43020">
    <property type="entry name" value="CDK5 REGULATORY SUBUNIT-ASSOCIATED PROTEIN 1"/>
    <property type="match status" value="1"/>
</dbReference>
<feature type="binding site" evidence="14">
    <location>
        <position position="160"/>
    </location>
    <ligand>
        <name>[4Fe-4S] cluster</name>
        <dbReference type="ChEBI" id="CHEBI:49883"/>
        <label>2</label>
        <note>4Fe-4S-S-AdoMet</note>
    </ligand>
</feature>
<feature type="domain" description="TRAM" evidence="15">
    <location>
        <begin position="378"/>
        <end position="441"/>
    </location>
</feature>
<evidence type="ECO:0000259" key="16">
    <source>
        <dbReference type="PROSITE" id="PS51449"/>
    </source>
</evidence>
<evidence type="ECO:0000256" key="8">
    <source>
        <dbReference type="ARBA" id="ARBA00023004"/>
    </source>
</evidence>
<keyword evidence="4 14" id="KW-0808">Transferase</keyword>
<dbReference type="InterPro" id="IPR005839">
    <property type="entry name" value="Methylthiotransferase"/>
</dbReference>
<evidence type="ECO:0000256" key="14">
    <source>
        <dbReference type="HAMAP-Rule" id="MF_01864"/>
    </source>
</evidence>
<dbReference type="InterPro" id="IPR038135">
    <property type="entry name" value="Methylthiotransferase_N_sf"/>
</dbReference>
<sequence length="441" mass="50652">MKKIFIKTWGCQMNEYDSSIVTNTLIKTNKYELTKFSKNADILILNTCSVREKAQEKLFHQLGRWKQLKMHNPNIIIAVGGCVAVQEKGNLYKRAPYIDIIFGTQTLHQLPQLIQQTSKVRKLIVNVQSLGLKKYNDHNHIYKPNVSALIPIIEGCSKYCSFCIVPYTRGKEISRPVKNILSEILFSVQKGVKEIVLLGQNVNAYKIKKKNHINHCSFAKLLKLIANIKGVERIRFITSNPINFSDDIIALYKTNFKLTNSLHLPVQSGSNKILKLMKRGYDIDQYKKIIYKLKKVKPDIHITSDFIVGFPGETESDFQNTLDLIKEIKFDMSFSFLYSARPKTKACKLIDDIPLQTKKNRLYKLQNIITQQTIKWSRRMLGSIQSVLVEGVSKKNILEICGRTENNRTVHFKGNPKLIGTIVKLKITEINYHYIKGVICS</sequence>
<dbReference type="GO" id="GO:0046872">
    <property type="term" value="F:metal ion binding"/>
    <property type="evidence" value="ECO:0007669"/>
    <property type="project" value="UniProtKB-KW"/>
</dbReference>
<feature type="binding site" evidence="14">
    <location>
        <position position="11"/>
    </location>
    <ligand>
        <name>[4Fe-4S] cluster</name>
        <dbReference type="ChEBI" id="CHEBI:49883"/>
        <label>1</label>
    </ligand>
</feature>
<dbReference type="InterPro" id="IPR006638">
    <property type="entry name" value="Elp3/MiaA/NifB-like_rSAM"/>
</dbReference>
<dbReference type="EMBL" id="AP019379">
    <property type="protein sequence ID" value="BBI01337.1"/>
    <property type="molecule type" value="Genomic_DNA"/>
</dbReference>
<feature type="domain" description="MTTase N-terminal" evidence="16">
    <location>
        <begin position="2"/>
        <end position="119"/>
    </location>
</feature>
<keyword evidence="8 14" id="KW-0408">Iron</keyword>
<dbReference type="Pfam" id="PF00919">
    <property type="entry name" value="UPF0004"/>
    <property type="match status" value="1"/>
</dbReference>
<dbReference type="PROSITE" id="PS01278">
    <property type="entry name" value="MTTASE_RADICAL"/>
    <property type="match status" value="1"/>
</dbReference>
<dbReference type="Gene3D" id="3.80.30.20">
    <property type="entry name" value="tm_1862 like domain"/>
    <property type="match status" value="1"/>
</dbReference>
<evidence type="ECO:0000256" key="13">
    <source>
        <dbReference type="ARBA" id="ARBA00052587"/>
    </source>
</evidence>
<dbReference type="FunFam" id="3.80.30.20:FF:000001">
    <property type="entry name" value="tRNA-2-methylthio-N(6)-dimethylallyladenosine synthase 2"/>
    <property type="match status" value="1"/>
</dbReference>
<dbReference type="Proteomes" id="UP000317544">
    <property type="component" value="Chromosome"/>
</dbReference>
<evidence type="ECO:0000256" key="5">
    <source>
        <dbReference type="ARBA" id="ARBA00022691"/>
    </source>
</evidence>
<dbReference type="SFLD" id="SFLDG01061">
    <property type="entry name" value="methylthiotransferase"/>
    <property type="match status" value="1"/>
</dbReference>
<dbReference type="SMART" id="SM00729">
    <property type="entry name" value="Elp3"/>
    <property type="match status" value="1"/>
</dbReference>
<keyword evidence="7 14" id="KW-0479">Metal-binding</keyword>
<evidence type="ECO:0000256" key="11">
    <source>
        <dbReference type="ARBA" id="ARBA00050926"/>
    </source>
</evidence>
<comment type="cofactor">
    <cofactor evidence="14">
        <name>[4Fe-4S] cluster</name>
        <dbReference type="ChEBI" id="CHEBI:49883"/>
    </cofactor>
    <text evidence="14">Binds 2 [4Fe-4S] clusters. One cluster is coordinated with 3 cysteines and an exchangeable S-adenosyl-L-methionine.</text>
</comment>
<dbReference type="InterPro" id="IPR023404">
    <property type="entry name" value="rSAM_horseshoe"/>
</dbReference>
<dbReference type="PROSITE" id="PS51918">
    <property type="entry name" value="RADICAL_SAM"/>
    <property type="match status" value="1"/>
</dbReference>
<evidence type="ECO:0000256" key="10">
    <source>
        <dbReference type="ARBA" id="ARBA00033765"/>
    </source>
</evidence>
<dbReference type="PROSITE" id="PS50926">
    <property type="entry name" value="TRAM"/>
    <property type="match status" value="1"/>
</dbReference>
<comment type="subcellular location">
    <subcellularLocation>
        <location evidence="14">Cytoplasm</location>
    </subcellularLocation>
</comment>
<feature type="binding site" evidence="14">
    <location>
        <position position="48"/>
    </location>
    <ligand>
        <name>[4Fe-4S] cluster</name>
        <dbReference type="ChEBI" id="CHEBI:49883"/>
        <label>1</label>
    </ligand>
</feature>
<protein>
    <recommendedName>
        <fullName evidence="10 14">tRNA-2-methylthio-N(6)-dimethylallyladenosine synthase</fullName>
        <ecNumber evidence="10 14">2.8.4.3</ecNumber>
    </recommendedName>
    <alternativeName>
        <fullName evidence="14">(Dimethylallyl)adenosine tRNA methylthiotransferase MiaB</fullName>
    </alternativeName>
    <alternativeName>
        <fullName evidence="14">tRNA-i(6)A37 methylthiotransferase</fullName>
    </alternativeName>
</protein>
<dbReference type="NCBIfam" id="TIGR01574">
    <property type="entry name" value="miaB-methiolase"/>
    <property type="match status" value="1"/>
</dbReference>
<evidence type="ECO:0000259" key="17">
    <source>
        <dbReference type="PROSITE" id="PS51918"/>
    </source>
</evidence>
<keyword evidence="19" id="KW-1185">Reference proteome</keyword>
<comment type="similarity">
    <text evidence="14">Belongs to the methylthiotransferase family. MiaB subfamily.</text>
</comment>
<dbReference type="SFLD" id="SFLDF00273">
    <property type="entry name" value="(dimethylallyl)adenosine_tRNA"/>
    <property type="match status" value="1"/>
</dbReference>
<dbReference type="GO" id="GO:0051539">
    <property type="term" value="F:4 iron, 4 sulfur cluster binding"/>
    <property type="evidence" value="ECO:0007669"/>
    <property type="project" value="UniProtKB-UniRule"/>
</dbReference>
<dbReference type="InterPro" id="IPR058240">
    <property type="entry name" value="rSAM_sf"/>
</dbReference>
<dbReference type="Pfam" id="PF01938">
    <property type="entry name" value="TRAM"/>
    <property type="match status" value="1"/>
</dbReference>
<evidence type="ECO:0000256" key="6">
    <source>
        <dbReference type="ARBA" id="ARBA00022694"/>
    </source>
</evidence>
<dbReference type="InterPro" id="IPR013848">
    <property type="entry name" value="Methylthiotransferase_N"/>
</dbReference>
<accession>A0A455TAF0</accession>
<evidence type="ECO:0000256" key="3">
    <source>
        <dbReference type="ARBA" id="ARBA00022490"/>
    </source>
</evidence>
<dbReference type="OrthoDB" id="9805215at2"/>
<dbReference type="GO" id="GO:0035597">
    <property type="term" value="F:tRNA-2-methylthio-N(6)-dimethylallyladenosine(37) synthase activity"/>
    <property type="evidence" value="ECO:0007669"/>
    <property type="project" value="UniProtKB-EC"/>
</dbReference>
<evidence type="ECO:0000256" key="7">
    <source>
        <dbReference type="ARBA" id="ARBA00022723"/>
    </source>
</evidence>
<dbReference type="SFLD" id="SFLDS00029">
    <property type="entry name" value="Radical_SAM"/>
    <property type="match status" value="1"/>
</dbReference>
<comment type="subunit">
    <text evidence="14">Monomer.</text>
</comment>
<dbReference type="HAMAP" id="MF_01864">
    <property type="entry name" value="tRNA_metthiotr_MiaB"/>
    <property type="match status" value="1"/>
</dbReference>
<dbReference type="InterPro" id="IPR020612">
    <property type="entry name" value="Methylthiotransferase_CS"/>
</dbReference>
<dbReference type="EC" id="2.8.4.3" evidence="10 14"/>
<comment type="catalytic activity">
    <reaction evidence="13">
        <text>N(6)-dimethylallyladenosine(37) in tRNA + (sulfur carrier)-SH + AH2 + 2 S-adenosyl-L-methionine = 2-methylsulfanyl-N(6)-dimethylallyladenosine(37) in tRNA + (sulfur carrier)-H + 5'-deoxyadenosine + L-methionine + A + S-adenosyl-L-homocysteine + 2 H(+)</text>
        <dbReference type="Rhea" id="RHEA:37067"/>
        <dbReference type="Rhea" id="RHEA-COMP:10375"/>
        <dbReference type="Rhea" id="RHEA-COMP:10376"/>
        <dbReference type="Rhea" id="RHEA-COMP:14737"/>
        <dbReference type="Rhea" id="RHEA-COMP:14739"/>
        <dbReference type="ChEBI" id="CHEBI:13193"/>
        <dbReference type="ChEBI" id="CHEBI:15378"/>
        <dbReference type="ChEBI" id="CHEBI:17319"/>
        <dbReference type="ChEBI" id="CHEBI:17499"/>
        <dbReference type="ChEBI" id="CHEBI:29917"/>
        <dbReference type="ChEBI" id="CHEBI:57844"/>
        <dbReference type="ChEBI" id="CHEBI:57856"/>
        <dbReference type="ChEBI" id="CHEBI:59789"/>
        <dbReference type="ChEBI" id="CHEBI:64428"/>
        <dbReference type="ChEBI" id="CHEBI:74415"/>
        <dbReference type="ChEBI" id="CHEBI:74417"/>
        <dbReference type="EC" id="2.8.4.3"/>
    </reaction>
    <physiologicalReaction direction="left-to-right" evidence="13">
        <dbReference type="Rhea" id="RHEA:37068"/>
    </physiologicalReaction>
</comment>
<gene>
    <name evidence="18" type="primary">yleA</name>
    <name evidence="14" type="synonym">miaB</name>
    <name evidence="18" type="ORF">BUCNMO_333</name>
</gene>
<dbReference type="InterPro" id="IPR002792">
    <property type="entry name" value="TRAM_dom"/>
</dbReference>
<dbReference type="Gene3D" id="3.40.50.12160">
    <property type="entry name" value="Methylthiotransferase, N-terminal domain"/>
    <property type="match status" value="1"/>
</dbReference>
<keyword evidence="3 14" id="KW-0963">Cytoplasm</keyword>
<keyword evidence="5 14" id="KW-0949">S-adenosyl-L-methionine</keyword>
<evidence type="ECO:0000256" key="4">
    <source>
        <dbReference type="ARBA" id="ARBA00022679"/>
    </source>
</evidence>
<organism evidence="18 19">
    <name type="scientific">Buchnera aphidicola</name>
    <name type="common">Nipponaphis monzeni</name>
    <dbReference type="NCBI Taxonomy" id="2495405"/>
    <lineage>
        <taxon>Bacteria</taxon>
        <taxon>Pseudomonadati</taxon>
        <taxon>Pseudomonadota</taxon>
        <taxon>Gammaproteobacteria</taxon>
        <taxon>Enterobacterales</taxon>
        <taxon>Erwiniaceae</taxon>
        <taxon>Buchnera</taxon>
    </lineage>
</organism>
<evidence type="ECO:0000256" key="1">
    <source>
        <dbReference type="ARBA" id="ARBA00003234"/>
    </source>
</evidence>